<dbReference type="PANTHER" id="PTHR44068:SF1">
    <property type="entry name" value="HYPOTHETICAL LOC100005854"/>
    <property type="match status" value="1"/>
</dbReference>
<dbReference type="InterPro" id="IPR013216">
    <property type="entry name" value="Methyltransf_11"/>
</dbReference>
<evidence type="ECO:0000313" key="17">
    <source>
        <dbReference type="EMBL" id="GMG23066.1"/>
    </source>
</evidence>
<dbReference type="EMBL" id="BSXU01001036">
    <property type="protein sequence ID" value="GMG23066.1"/>
    <property type="molecule type" value="Genomic_DNA"/>
</dbReference>
<dbReference type="InterPro" id="IPR029063">
    <property type="entry name" value="SAM-dependent_MTases_sf"/>
</dbReference>
<evidence type="ECO:0000256" key="6">
    <source>
        <dbReference type="ARBA" id="ARBA00022679"/>
    </source>
</evidence>
<comment type="pathway">
    <text evidence="1">Steroid metabolism; ergosterol biosynthesis; ergosterol from zymosterol: step 1/5.</text>
</comment>
<sequence length="327" mass="37220">MSAPTSTSAPKIQLAPKNFDQDKQFAEALHGKDAKDSKGLKAWVHKDAKAQEVAMEGYFKHWNGKTDEENEESRLQDYSALTKHYYNLSTDFYEYGWGSSFHFSKYYRGEAFRQATARHEHYLAHMMGLKPGMKVLDVGCGVGGPAREIARFSGINVTGLNNNDYQIEKGNHYNKQYGLDKQVNLVKGDFMQMDFEPESFDAVYAIEATVHAPSLEGVYGEIYKVLKPGGTFGVYEWVMTDKYDETNPEHRKIAYGIEIGDGIPKMFSADVAIKALKTVGFEIEYSRDLADEDDEIPWYYPLTGDWKYVQSVGDLWTFFRTSNLGFH</sequence>
<dbReference type="CDD" id="cd02440">
    <property type="entry name" value="AdoMet_MTases"/>
    <property type="match status" value="1"/>
</dbReference>
<evidence type="ECO:0000313" key="18">
    <source>
        <dbReference type="Proteomes" id="UP001165063"/>
    </source>
</evidence>
<evidence type="ECO:0000256" key="12">
    <source>
        <dbReference type="ARBA" id="ARBA00023221"/>
    </source>
</evidence>
<dbReference type="GO" id="GO:0003838">
    <property type="term" value="F:sterol 24-C-methyltransferase activity"/>
    <property type="evidence" value="ECO:0007669"/>
    <property type="project" value="UniProtKB-EC"/>
</dbReference>
<dbReference type="GO" id="GO:0005783">
    <property type="term" value="C:endoplasmic reticulum"/>
    <property type="evidence" value="ECO:0007669"/>
    <property type="project" value="TreeGrafter"/>
</dbReference>
<dbReference type="InterPro" id="IPR030384">
    <property type="entry name" value="MeTrfase_SMT"/>
</dbReference>
<dbReference type="Proteomes" id="UP001165063">
    <property type="component" value="Unassembled WGS sequence"/>
</dbReference>
<evidence type="ECO:0000256" key="11">
    <source>
        <dbReference type="ARBA" id="ARBA00023166"/>
    </source>
</evidence>
<keyword evidence="4" id="KW-0444">Lipid biosynthesis</keyword>
<keyword evidence="8" id="KW-0752">Steroid biosynthesis</keyword>
<accession>A0A9W7DE57</accession>
<gene>
    <name evidence="17" type="ORF">Amon01_000273600</name>
</gene>
<dbReference type="PANTHER" id="PTHR44068">
    <property type="entry name" value="ZGC:194242"/>
    <property type="match status" value="1"/>
</dbReference>
<evidence type="ECO:0000256" key="2">
    <source>
        <dbReference type="ARBA" id="ARBA00011968"/>
    </source>
</evidence>
<keyword evidence="12" id="KW-0753">Steroid metabolism</keyword>
<evidence type="ECO:0000256" key="13">
    <source>
        <dbReference type="ARBA" id="ARBA00038188"/>
    </source>
</evidence>
<dbReference type="AlphaFoldDB" id="A0A9W7DE57"/>
<keyword evidence="11" id="KW-1207">Sterol metabolism</keyword>
<evidence type="ECO:0000256" key="9">
    <source>
        <dbReference type="ARBA" id="ARBA00023011"/>
    </source>
</evidence>
<dbReference type="EC" id="2.1.1.41" evidence="2"/>
<name>A0A9W7DE57_AMBMO</name>
<keyword evidence="9" id="KW-0756">Sterol biosynthesis</keyword>
<keyword evidence="10" id="KW-0443">Lipid metabolism</keyword>
<dbReference type="FunFam" id="3.40.50.150:FF:000121">
    <property type="entry name" value="Sterol 24-C-methyltransferase"/>
    <property type="match status" value="1"/>
</dbReference>
<keyword evidence="6 15" id="KW-0808">Transferase</keyword>
<dbReference type="InterPro" id="IPR050447">
    <property type="entry name" value="Erg6_SMT_methyltransf"/>
</dbReference>
<protein>
    <recommendedName>
        <fullName evidence="3">Sterol 24-C-methyltransferase</fullName>
        <ecNumber evidence="2">2.1.1.41</ecNumber>
    </recommendedName>
    <alternativeName>
        <fullName evidence="14">Delta(24)-sterol C-methyltransferase</fullName>
    </alternativeName>
</protein>
<evidence type="ECO:0000256" key="1">
    <source>
        <dbReference type="ARBA" id="ARBA00005004"/>
    </source>
</evidence>
<evidence type="ECO:0000256" key="4">
    <source>
        <dbReference type="ARBA" id="ARBA00022516"/>
    </source>
</evidence>
<evidence type="ECO:0000256" key="10">
    <source>
        <dbReference type="ARBA" id="ARBA00023098"/>
    </source>
</evidence>
<keyword evidence="18" id="KW-1185">Reference proteome</keyword>
<dbReference type="Gene3D" id="3.40.50.150">
    <property type="entry name" value="Vaccinia Virus protein VP39"/>
    <property type="match status" value="1"/>
</dbReference>
<evidence type="ECO:0000256" key="15">
    <source>
        <dbReference type="PROSITE-ProRule" id="PRU01022"/>
    </source>
</evidence>
<comment type="caution">
    <text evidence="17">The sequence shown here is derived from an EMBL/GenBank/DDBJ whole genome shotgun (WGS) entry which is preliminary data.</text>
</comment>
<dbReference type="PROSITE" id="PS51685">
    <property type="entry name" value="SAM_MT_ERG6_SMT"/>
    <property type="match status" value="1"/>
</dbReference>
<keyword evidence="7 15" id="KW-0949">S-adenosyl-L-methionine</keyword>
<dbReference type="Pfam" id="PF08241">
    <property type="entry name" value="Methyltransf_11"/>
    <property type="match status" value="1"/>
</dbReference>
<evidence type="ECO:0000256" key="8">
    <source>
        <dbReference type="ARBA" id="ARBA00022955"/>
    </source>
</evidence>
<evidence type="ECO:0000256" key="14">
    <source>
        <dbReference type="ARBA" id="ARBA00075762"/>
    </source>
</evidence>
<keyword evidence="5 15" id="KW-0489">Methyltransferase</keyword>
<evidence type="ECO:0000256" key="3">
    <source>
        <dbReference type="ARBA" id="ARBA00018176"/>
    </source>
</evidence>
<evidence type="ECO:0000259" key="16">
    <source>
        <dbReference type="PROSITE" id="PS51685"/>
    </source>
</evidence>
<proteinExistence type="inferred from homology"/>
<evidence type="ECO:0000256" key="5">
    <source>
        <dbReference type="ARBA" id="ARBA00022603"/>
    </source>
</evidence>
<dbReference type="SUPFAM" id="SSF53335">
    <property type="entry name" value="S-adenosyl-L-methionine-dependent methyltransferases"/>
    <property type="match status" value="1"/>
</dbReference>
<comment type="similarity">
    <text evidence="13 15">Belongs to the class I-like SAM-binding methyltransferase superfamily. Erg6/SMT family.</text>
</comment>
<reference evidence="17" key="1">
    <citation type="submission" date="2023-04" db="EMBL/GenBank/DDBJ databases">
        <title>Ambrosiozyma monospora NBRC 1965.</title>
        <authorList>
            <person name="Ichikawa N."/>
            <person name="Sato H."/>
            <person name="Tonouchi N."/>
        </authorList>
    </citation>
    <scope>NUCLEOTIDE SEQUENCE</scope>
    <source>
        <strain evidence="17">NBRC 1965</strain>
    </source>
</reference>
<evidence type="ECO:0000256" key="7">
    <source>
        <dbReference type="ARBA" id="ARBA00022691"/>
    </source>
</evidence>
<dbReference type="GO" id="GO:0032259">
    <property type="term" value="P:methylation"/>
    <property type="evidence" value="ECO:0007669"/>
    <property type="project" value="UniProtKB-KW"/>
</dbReference>
<organism evidence="17 18">
    <name type="scientific">Ambrosiozyma monospora</name>
    <name type="common">Yeast</name>
    <name type="synonym">Endomycopsis monosporus</name>
    <dbReference type="NCBI Taxonomy" id="43982"/>
    <lineage>
        <taxon>Eukaryota</taxon>
        <taxon>Fungi</taxon>
        <taxon>Dikarya</taxon>
        <taxon>Ascomycota</taxon>
        <taxon>Saccharomycotina</taxon>
        <taxon>Pichiomycetes</taxon>
        <taxon>Pichiales</taxon>
        <taxon>Pichiaceae</taxon>
        <taxon>Ambrosiozyma</taxon>
    </lineage>
</organism>
<dbReference type="GO" id="GO:0006696">
    <property type="term" value="P:ergosterol biosynthetic process"/>
    <property type="evidence" value="ECO:0007669"/>
    <property type="project" value="TreeGrafter"/>
</dbReference>
<feature type="domain" description="SAM-dependent methyltransferase Erg6/SMT-type" evidence="16">
    <location>
        <begin position="85"/>
        <end position="327"/>
    </location>
</feature>
<dbReference type="OrthoDB" id="540004at2759"/>